<feature type="region of interest" description="Disordered" evidence="1">
    <location>
        <begin position="87"/>
        <end position="113"/>
    </location>
</feature>
<sequence length="379" mass="42693">MCSLKHHDHLSFCYVIVNAENANLKKLWEHEKSWHEIEVRVKFKDLPPGMKQAKAKVPADDKTCVKPSEKIRKKEEEGEIADAAVKEGKKDKPQVKTDIKIEKPEESGKKEAIDQAAVAQCEKEKPKGTTEVAQKLAVEVKEIEKEIYENKRTDAQQNVFKSVEQVEKQFKQTEGEKEAESGTKGITEVRQAYESMKKVIASENDDKNRQNIGNVEVYGNKLPENQDQIKRQAETNKIDEKSKTRCEDKLMEREISKATVKEQASVQPTDKPPLNVCAPEKAEAGGQEQQVCKGYAKEQASMDPVGKSPRNVLSKEQTASNFAKTMKGGVSLQNAPLEAPDEQLQTPDQSELRDEMIGWKTRVRNAFHKGSPGKQKKPE</sequence>
<evidence type="ECO:0000313" key="3">
    <source>
        <dbReference type="Proteomes" id="UP000030665"/>
    </source>
</evidence>
<dbReference type="AlphaFoldDB" id="A0A077ZDH2"/>
<feature type="compositionally biased region" description="Basic and acidic residues" evidence="1">
    <location>
        <begin position="227"/>
        <end position="244"/>
    </location>
</feature>
<feature type="region of interest" description="Disordered" evidence="1">
    <location>
        <begin position="201"/>
        <end position="244"/>
    </location>
</feature>
<reference evidence="2" key="2">
    <citation type="submission" date="2014-03" db="EMBL/GenBank/DDBJ databases">
        <title>The whipworm genome and dual-species transcriptomics of an intimate host-pathogen interaction.</title>
        <authorList>
            <person name="Foth B.J."/>
            <person name="Tsai I.J."/>
            <person name="Reid A.J."/>
            <person name="Bancroft A.J."/>
            <person name="Nichol S."/>
            <person name="Tracey A."/>
            <person name="Holroyd N."/>
            <person name="Cotton J.A."/>
            <person name="Stanley E.J."/>
            <person name="Zarowiecki M."/>
            <person name="Liu J.Z."/>
            <person name="Huckvale T."/>
            <person name="Cooper P.J."/>
            <person name="Grencis R.K."/>
            <person name="Berriman M."/>
        </authorList>
    </citation>
    <scope>NUCLEOTIDE SEQUENCE [LARGE SCALE GENOMIC DNA]</scope>
</reference>
<name>A0A077ZDH2_TRITR</name>
<evidence type="ECO:0000256" key="1">
    <source>
        <dbReference type="SAM" id="MobiDB-lite"/>
    </source>
</evidence>
<organism evidence="2 3">
    <name type="scientific">Trichuris trichiura</name>
    <name type="common">Whipworm</name>
    <name type="synonym">Trichocephalus trichiurus</name>
    <dbReference type="NCBI Taxonomy" id="36087"/>
    <lineage>
        <taxon>Eukaryota</taxon>
        <taxon>Metazoa</taxon>
        <taxon>Ecdysozoa</taxon>
        <taxon>Nematoda</taxon>
        <taxon>Enoplea</taxon>
        <taxon>Dorylaimia</taxon>
        <taxon>Trichinellida</taxon>
        <taxon>Trichuridae</taxon>
        <taxon>Trichuris</taxon>
    </lineage>
</organism>
<reference evidence="2" key="1">
    <citation type="submission" date="2014-01" db="EMBL/GenBank/DDBJ databases">
        <authorList>
            <person name="Aslett M."/>
        </authorList>
    </citation>
    <scope>NUCLEOTIDE SEQUENCE</scope>
</reference>
<dbReference type="OrthoDB" id="10445946at2759"/>
<evidence type="ECO:0000313" key="2">
    <source>
        <dbReference type="EMBL" id="CDW56660.1"/>
    </source>
</evidence>
<proteinExistence type="predicted"/>
<dbReference type="EMBL" id="HG806065">
    <property type="protein sequence ID" value="CDW56660.1"/>
    <property type="molecule type" value="Genomic_DNA"/>
</dbReference>
<feature type="region of interest" description="Disordered" evidence="1">
    <location>
        <begin position="323"/>
        <end position="350"/>
    </location>
</feature>
<dbReference type="Proteomes" id="UP000030665">
    <property type="component" value="Unassembled WGS sequence"/>
</dbReference>
<protein>
    <submittedName>
        <fullName evidence="2">Uncharacterized protein</fullName>
    </submittedName>
</protein>
<accession>A0A077ZDH2</accession>
<keyword evidence="3" id="KW-1185">Reference proteome</keyword>
<gene>
    <name evidence="2" type="ORF">TTRE_0000494201</name>
</gene>